<name>A0A517NLK9_9BACT</name>
<organism evidence="2 3">
    <name type="scientific">Rubripirellula lacrimiformis</name>
    <dbReference type="NCBI Taxonomy" id="1930273"/>
    <lineage>
        <taxon>Bacteria</taxon>
        <taxon>Pseudomonadati</taxon>
        <taxon>Planctomycetota</taxon>
        <taxon>Planctomycetia</taxon>
        <taxon>Pirellulales</taxon>
        <taxon>Pirellulaceae</taxon>
        <taxon>Rubripirellula</taxon>
    </lineage>
</organism>
<evidence type="ECO:0000313" key="2">
    <source>
        <dbReference type="EMBL" id="QDT08012.1"/>
    </source>
</evidence>
<protein>
    <submittedName>
        <fullName evidence="2">Uncharacterized protein</fullName>
    </submittedName>
</protein>
<dbReference type="EMBL" id="CP036525">
    <property type="protein sequence ID" value="QDT08012.1"/>
    <property type="molecule type" value="Genomic_DNA"/>
</dbReference>
<dbReference type="RefSeq" id="WP_145176797.1">
    <property type="nucleotide sequence ID" value="NZ_CP036525.1"/>
</dbReference>
<evidence type="ECO:0000313" key="3">
    <source>
        <dbReference type="Proteomes" id="UP000318538"/>
    </source>
</evidence>
<keyword evidence="1" id="KW-1133">Transmembrane helix</keyword>
<reference evidence="2 3" key="1">
    <citation type="submission" date="2019-02" db="EMBL/GenBank/DDBJ databases">
        <title>Deep-cultivation of Planctomycetes and their phenomic and genomic characterization uncovers novel biology.</title>
        <authorList>
            <person name="Wiegand S."/>
            <person name="Jogler M."/>
            <person name="Boedeker C."/>
            <person name="Pinto D."/>
            <person name="Vollmers J."/>
            <person name="Rivas-Marin E."/>
            <person name="Kohn T."/>
            <person name="Peeters S.H."/>
            <person name="Heuer A."/>
            <person name="Rast P."/>
            <person name="Oberbeckmann S."/>
            <person name="Bunk B."/>
            <person name="Jeske O."/>
            <person name="Meyerdierks A."/>
            <person name="Storesund J.E."/>
            <person name="Kallscheuer N."/>
            <person name="Luecker S."/>
            <person name="Lage O.M."/>
            <person name="Pohl T."/>
            <person name="Merkel B.J."/>
            <person name="Hornburger P."/>
            <person name="Mueller R.-W."/>
            <person name="Bruemmer F."/>
            <person name="Labrenz M."/>
            <person name="Spormann A.M."/>
            <person name="Op den Camp H."/>
            <person name="Overmann J."/>
            <person name="Amann R."/>
            <person name="Jetten M.S.M."/>
            <person name="Mascher T."/>
            <person name="Medema M.H."/>
            <person name="Devos D.P."/>
            <person name="Kaster A.-K."/>
            <person name="Ovreas L."/>
            <person name="Rohde M."/>
            <person name="Galperin M.Y."/>
            <person name="Jogler C."/>
        </authorList>
    </citation>
    <scope>NUCLEOTIDE SEQUENCE [LARGE SCALE GENOMIC DNA]</scope>
    <source>
        <strain evidence="2 3">K22_7</strain>
    </source>
</reference>
<evidence type="ECO:0000256" key="1">
    <source>
        <dbReference type="SAM" id="Phobius"/>
    </source>
</evidence>
<keyword evidence="1" id="KW-0812">Transmembrane</keyword>
<keyword evidence="3" id="KW-1185">Reference proteome</keyword>
<dbReference type="AlphaFoldDB" id="A0A517NLK9"/>
<keyword evidence="1" id="KW-0472">Membrane</keyword>
<gene>
    <name evidence="2" type="ORF">K227x_64420</name>
</gene>
<accession>A0A517NLK9</accession>
<sequence>MPNDQIRIRLSWGLLAVVLIHAVATGFIAQQTNNQNATRSSDWTLPAVGFEQSPSGRTIETLPQPANVNMAAQGEIKQQAPCLPCQQTQPGRPLYINGERVIAIGPSRVVPNVSVPIMPATRPSSMAAPVAKYDTPPPKKSYQLALFIDGSEKAHRLQDWFEGDPKLRELRGKCEFQIYTPSSVLYQQRFAEIVPVSQFPVVLFQDATGGHIHAAGGTMIPSSPAALFDDLQTGYTLYKQAKQGDVRQTGAVKTKGYSWDASINPTMQLATSTDCPGGQCPTPDASWRPGDRLRDRTDDLFDGSGVRNAFLWANSGELSTIALIVIAGVLVLYIIHKRGS</sequence>
<dbReference type="OrthoDB" id="245078at2"/>
<dbReference type="KEGG" id="rlc:K227x_64420"/>
<proteinExistence type="predicted"/>
<dbReference type="Proteomes" id="UP000318538">
    <property type="component" value="Chromosome"/>
</dbReference>
<feature type="transmembrane region" description="Helical" evidence="1">
    <location>
        <begin position="12"/>
        <end position="29"/>
    </location>
</feature>
<feature type="transmembrane region" description="Helical" evidence="1">
    <location>
        <begin position="318"/>
        <end position="335"/>
    </location>
</feature>